<dbReference type="RefSeq" id="WP_227775114.1">
    <property type="nucleotide sequence ID" value="NZ_CP085301.1"/>
</dbReference>
<evidence type="ECO:0000313" key="3">
    <source>
        <dbReference type="EMBL" id="GAA5041360.1"/>
    </source>
</evidence>
<sequence length="112" mass="12647">MVKLPADESMGIEIENRRGENPAETSSTYVFEIESEMTNGHTCAGIVRALANVMDERPNEMRPLHAFVNCDAIDALFRTRRYGESRDNVSMTFHYDVYEVTIDASGKVVVKE</sequence>
<dbReference type="AlphaFoldDB" id="A0AAV3UB80"/>
<protein>
    <recommendedName>
        <fullName evidence="2">Halobacterial output domain-containing protein</fullName>
    </recommendedName>
</protein>
<proteinExistence type="predicted"/>
<feature type="region of interest" description="Disordered" evidence="1">
    <location>
        <begin position="1"/>
        <end position="25"/>
    </location>
</feature>
<feature type="domain" description="Halobacterial output" evidence="2">
    <location>
        <begin position="45"/>
        <end position="111"/>
    </location>
</feature>
<comment type="caution">
    <text evidence="3">The sequence shown here is derived from an EMBL/GenBank/DDBJ whole genome shotgun (WGS) entry which is preliminary data.</text>
</comment>
<dbReference type="Proteomes" id="UP001501729">
    <property type="component" value="Unassembled WGS sequence"/>
</dbReference>
<gene>
    <name evidence="3" type="ORF">GCM10025751_03470</name>
</gene>
<dbReference type="InterPro" id="IPR040624">
    <property type="entry name" value="HalOD1"/>
</dbReference>
<evidence type="ECO:0000313" key="4">
    <source>
        <dbReference type="Proteomes" id="UP001501729"/>
    </source>
</evidence>
<reference evidence="3 4" key="1">
    <citation type="journal article" date="2019" name="Int. J. Syst. Evol. Microbiol.">
        <title>The Global Catalogue of Microorganisms (GCM) 10K type strain sequencing project: providing services to taxonomists for standard genome sequencing and annotation.</title>
        <authorList>
            <consortium name="The Broad Institute Genomics Platform"/>
            <consortium name="The Broad Institute Genome Sequencing Center for Infectious Disease"/>
            <person name="Wu L."/>
            <person name="Ma J."/>
        </authorList>
    </citation>
    <scope>NUCLEOTIDE SEQUENCE [LARGE SCALE GENOMIC DNA]</scope>
    <source>
        <strain evidence="3 4">JCM 17504</strain>
    </source>
</reference>
<evidence type="ECO:0000256" key="1">
    <source>
        <dbReference type="SAM" id="MobiDB-lite"/>
    </source>
</evidence>
<keyword evidence="4" id="KW-1185">Reference proteome</keyword>
<accession>A0AAV3UB80</accession>
<name>A0AAV3UB80_9EURY</name>
<dbReference type="EMBL" id="BAABKX010000001">
    <property type="protein sequence ID" value="GAA5041360.1"/>
    <property type="molecule type" value="Genomic_DNA"/>
</dbReference>
<evidence type="ECO:0000259" key="2">
    <source>
        <dbReference type="Pfam" id="PF18545"/>
    </source>
</evidence>
<organism evidence="3 4">
    <name type="scientific">Haladaptatus pallidirubidus</name>
    <dbReference type="NCBI Taxonomy" id="1008152"/>
    <lineage>
        <taxon>Archaea</taxon>
        <taxon>Methanobacteriati</taxon>
        <taxon>Methanobacteriota</taxon>
        <taxon>Stenosarchaea group</taxon>
        <taxon>Halobacteria</taxon>
        <taxon>Halobacteriales</taxon>
        <taxon>Haladaptataceae</taxon>
        <taxon>Haladaptatus</taxon>
    </lineage>
</organism>
<dbReference type="GeneID" id="68615041"/>
<dbReference type="Pfam" id="PF18545">
    <property type="entry name" value="HalOD1"/>
    <property type="match status" value="1"/>
</dbReference>